<dbReference type="InterPro" id="IPR011012">
    <property type="entry name" value="Longin-like_dom_sf"/>
</dbReference>
<dbReference type="InterPro" id="IPR050431">
    <property type="entry name" value="Adaptor_comp_med_subunit"/>
</dbReference>
<dbReference type="InterPro" id="IPR001392">
    <property type="entry name" value="Clathrin_mu"/>
</dbReference>
<evidence type="ECO:0000256" key="2">
    <source>
        <dbReference type="ARBA" id="ARBA00022448"/>
    </source>
</evidence>
<reference evidence="5" key="1">
    <citation type="journal article" date="2013" name="Nature">
        <title>Draft genome of the wheat A-genome progenitor Triticum urartu.</title>
        <authorList>
            <person name="Ling H.Q."/>
            <person name="Zhao S."/>
            <person name="Liu D."/>
            <person name="Wang J."/>
            <person name="Sun H."/>
            <person name="Zhang C."/>
            <person name="Fan H."/>
            <person name="Li D."/>
            <person name="Dong L."/>
            <person name="Tao Y."/>
            <person name="Gao C."/>
            <person name="Wu H."/>
            <person name="Li Y."/>
            <person name="Cui Y."/>
            <person name="Guo X."/>
            <person name="Zheng S."/>
            <person name="Wang B."/>
            <person name="Yu K."/>
            <person name="Liang Q."/>
            <person name="Yang W."/>
            <person name="Lou X."/>
            <person name="Chen J."/>
            <person name="Feng M."/>
            <person name="Jian J."/>
            <person name="Zhang X."/>
            <person name="Luo G."/>
            <person name="Jiang Y."/>
            <person name="Liu J."/>
            <person name="Wang Z."/>
            <person name="Sha Y."/>
            <person name="Zhang B."/>
            <person name="Wu H."/>
            <person name="Tang D."/>
            <person name="Shen Q."/>
            <person name="Xue P."/>
            <person name="Zou S."/>
            <person name="Wang X."/>
            <person name="Liu X."/>
            <person name="Wang F."/>
            <person name="Yang Y."/>
            <person name="An X."/>
            <person name="Dong Z."/>
            <person name="Zhang K."/>
            <person name="Zhang X."/>
            <person name="Luo M.C."/>
            <person name="Dvorak J."/>
            <person name="Tong Y."/>
            <person name="Wang J."/>
            <person name="Yang H."/>
            <person name="Li Z."/>
            <person name="Wang D."/>
            <person name="Zhang A."/>
            <person name="Wang J."/>
        </authorList>
    </citation>
    <scope>NUCLEOTIDE SEQUENCE</scope>
    <source>
        <strain evidence="5">cv. G1812</strain>
    </source>
</reference>
<dbReference type="PANTHER" id="PTHR10529">
    <property type="entry name" value="AP COMPLEX SUBUNIT MU"/>
    <property type="match status" value="1"/>
</dbReference>
<keyword evidence="5" id="KW-1185">Reference proteome</keyword>
<protein>
    <submittedName>
        <fullName evidence="4">Uncharacterized protein</fullName>
    </submittedName>
</protein>
<organism evidence="4 5">
    <name type="scientific">Triticum urartu</name>
    <name type="common">Red wild einkorn</name>
    <name type="synonym">Crithodium urartu</name>
    <dbReference type="NCBI Taxonomy" id="4572"/>
    <lineage>
        <taxon>Eukaryota</taxon>
        <taxon>Viridiplantae</taxon>
        <taxon>Streptophyta</taxon>
        <taxon>Embryophyta</taxon>
        <taxon>Tracheophyta</taxon>
        <taxon>Spermatophyta</taxon>
        <taxon>Magnoliopsida</taxon>
        <taxon>Liliopsida</taxon>
        <taxon>Poales</taxon>
        <taxon>Poaceae</taxon>
        <taxon>BOP clade</taxon>
        <taxon>Pooideae</taxon>
        <taxon>Triticodae</taxon>
        <taxon>Triticeae</taxon>
        <taxon>Triticinae</taxon>
        <taxon>Triticum</taxon>
    </lineage>
</organism>
<comment type="subcellular location">
    <subcellularLocation>
        <location evidence="1">Endomembrane system</location>
    </subcellularLocation>
</comment>
<dbReference type="AlphaFoldDB" id="A0A8R7PMM2"/>
<evidence type="ECO:0000313" key="5">
    <source>
        <dbReference type="Proteomes" id="UP000015106"/>
    </source>
</evidence>
<dbReference type="Proteomes" id="UP000015106">
    <property type="component" value="Chromosome 3"/>
</dbReference>
<evidence type="ECO:0000256" key="1">
    <source>
        <dbReference type="ARBA" id="ARBA00004308"/>
    </source>
</evidence>
<dbReference type="GO" id="GO:0006886">
    <property type="term" value="P:intracellular protein transport"/>
    <property type="evidence" value="ECO:0007669"/>
    <property type="project" value="InterPro"/>
</dbReference>
<sequence length="185" mass="21234">CCLLPFPKAVSPLQWRRRRLVVHTTGVNGRAEARAPTPHRAISSPGHRIRRRSLPADDESYPSYLYIPTPLKRNLEAVALFKSYFGGTFDQDAIRNNLVLIYKLLDEIMDFGYPQNLSPKFLKLYITQERVRSPFSSKPSDKPVLNATLQVIGVVGWRRDGIVYKKNEVFELNCREASVVFRKKT</sequence>
<dbReference type="Gramene" id="TuG1812G0300000069.01.T03">
    <property type="protein sequence ID" value="TuG1812G0300000069.01.T03"/>
    <property type="gene ID" value="TuG1812G0300000069.01"/>
</dbReference>
<dbReference type="GO" id="GO:0016192">
    <property type="term" value="P:vesicle-mediated transport"/>
    <property type="evidence" value="ECO:0007669"/>
    <property type="project" value="InterPro"/>
</dbReference>
<accession>A0A8R7PMM2</accession>
<proteinExistence type="predicted"/>
<dbReference type="SUPFAM" id="SSF64356">
    <property type="entry name" value="SNARE-like"/>
    <property type="match status" value="1"/>
</dbReference>
<dbReference type="GO" id="GO:0012505">
    <property type="term" value="C:endomembrane system"/>
    <property type="evidence" value="ECO:0007669"/>
    <property type="project" value="UniProtKB-SubCell"/>
</dbReference>
<dbReference type="GO" id="GO:0030131">
    <property type="term" value="C:clathrin adaptor complex"/>
    <property type="evidence" value="ECO:0007669"/>
    <property type="project" value="InterPro"/>
</dbReference>
<keyword evidence="3" id="KW-0472">Membrane</keyword>
<dbReference type="Gene3D" id="3.30.450.60">
    <property type="match status" value="1"/>
</dbReference>
<dbReference type="EnsemblPlants" id="TuG1812G0300000069.01.T03">
    <property type="protein sequence ID" value="TuG1812G0300000069.01.T03"/>
    <property type="gene ID" value="TuG1812G0300000069.01"/>
</dbReference>
<reference evidence="4" key="3">
    <citation type="submission" date="2022-06" db="UniProtKB">
        <authorList>
            <consortium name="EnsemblPlants"/>
        </authorList>
    </citation>
    <scope>IDENTIFICATION</scope>
</reference>
<reference evidence="4" key="2">
    <citation type="submission" date="2018-03" db="EMBL/GenBank/DDBJ databases">
        <title>The Triticum urartu genome reveals the dynamic nature of wheat genome evolution.</title>
        <authorList>
            <person name="Ling H."/>
            <person name="Ma B."/>
            <person name="Shi X."/>
            <person name="Liu H."/>
            <person name="Dong L."/>
            <person name="Sun H."/>
            <person name="Cao Y."/>
            <person name="Gao Q."/>
            <person name="Zheng S."/>
            <person name="Li Y."/>
            <person name="Yu Y."/>
            <person name="Du H."/>
            <person name="Qi M."/>
            <person name="Li Y."/>
            <person name="Yu H."/>
            <person name="Cui Y."/>
            <person name="Wang N."/>
            <person name="Chen C."/>
            <person name="Wu H."/>
            <person name="Zhao Y."/>
            <person name="Zhang J."/>
            <person name="Li Y."/>
            <person name="Zhou W."/>
            <person name="Zhang B."/>
            <person name="Hu W."/>
            <person name="Eijk M."/>
            <person name="Tang J."/>
            <person name="Witsenboer H."/>
            <person name="Zhao S."/>
            <person name="Li Z."/>
            <person name="Zhang A."/>
            <person name="Wang D."/>
            <person name="Liang C."/>
        </authorList>
    </citation>
    <scope>NUCLEOTIDE SEQUENCE [LARGE SCALE GENOMIC DNA]</scope>
    <source>
        <strain evidence="4">cv. G1812</strain>
    </source>
</reference>
<evidence type="ECO:0000256" key="3">
    <source>
        <dbReference type="ARBA" id="ARBA00023136"/>
    </source>
</evidence>
<dbReference type="PRINTS" id="PR00314">
    <property type="entry name" value="CLATHRINADPT"/>
</dbReference>
<evidence type="ECO:0000313" key="4">
    <source>
        <dbReference type="EnsemblPlants" id="TuG1812G0300000069.01.T03"/>
    </source>
</evidence>
<keyword evidence="2" id="KW-0813">Transport</keyword>
<name>A0A8R7PMM2_TRIUA</name>